<dbReference type="PANTHER" id="PTHR37816:SF2">
    <property type="entry name" value="DNA TOPOLOGY MODULATION PROTEIN FLAR-RELATED PROTEIN"/>
    <property type="match status" value="1"/>
</dbReference>
<dbReference type="PANTHER" id="PTHR37816">
    <property type="entry name" value="YALI0E33011P"/>
    <property type="match status" value="1"/>
</dbReference>
<dbReference type="RefSeq" id="WP_093523663.1">
    <property type="nucleotide sequence ID" value="NZ_FOSK01000017.1"/>
</dbReference>
<evidence type="ECO:0000313" key="1">
    <source>
        <dbReference type="EMBL" id="SFL13115.1"/>
    </source>
</evidence>
<comment type="caution">
    <text evidence="1">The sequence shown here is derived from an EMBL/GenBank/DDBJ whole genome shotgun (WGS) entry which is preliminary data.</text>
</comment>
<protein>
    <submittedName>
        <fullName evidence="1">Adenylate kinase</fullName>
    </submittedName>
</protein>
<dbReference type="Proteomes" id="UP000199598">
    <property type="component" value="Unassembled WGS sequence"/>
</dbReference>
<dbReference type="SUPFAM" id="SSF52540">
    <property type="entry name" value="P-loop containing nucleoside triphosphate hydrolases"/>
    <property type="match status" value="1"/>
</dbReference>
<sequence length="178" mass="20309">MHKRIYVFGASCAGSTTLGHRLAQALSVPHVDSDDYFWEQTEPPFSVKRPEEERISLMKPAMGEGGWVLSGACEGWAKALVSQSSLIVFISVPQEERLQRLKKREKERFGDRILEGGDMFETHEAFFQWASQYEQPDFSGRSRHRHEAWLKECETPVLRLDGRLGRDDLVAKVLQTSA</sequence>
<organism evidence="1 2">
    <name type="scientific">Pseudovibrio ascidiaceicola</name>
    <dbReference type="NCBI Taxonomy" id="285279"/>
    <lineage>
        <taxon>Bacteria</taxon>
        <taxon>Pseudomonadati</taxon>
        <taxon>Pseudomonadota</taxon>
        <taxon>Alphaproteobacteria</taxon>
        <taxon>Hyphomicrobiales</taxon>
        <taxon>Stappiaceae</taxon>
        <taxon>Pseudovibrio</taxon>
    </lineage>
</organism>
<reference evidence="1 2" key="1">
    <citation type="submission" date="2016-10" db="EMBL/GenBank/DDBJ databases">
        <authorList>
            <person name="Varghese N."/>
            <person name="Submissions S."/>
        </authorList>
    </citation>
    <scope>NUCLEOTIDE SEQUENCE [LARGE SCALE GENOMIC DNA]</scope>
    <source>
        <strain evidence="1 2">DSM 16392</strain>
    </source>
</reference>
<dbReference type="EMBL" id="FOSK01000017">
    <property type="protein sequence ID" value="SFL13115.1"/>
    <property type="molecule type" value="Genomic_DNA"/>
</dbReference>
<dbReference type="InterPro" id="IPR052922">
    <property type="entry name" value="Cytidylate_Kinase-2"/>
</dbReference>
<accession>A0A1I4F559</accession>
<name>A0A1I4F559_9HYPH</name>
<gene>
    <name evidence="1" type="ORF">SAMN04488518_11799</name>
</gene>
<dbReference type="InterPro" id="IPR027417">
    <property type="entry name" value="P-loop_NTPase"/>
</dbReference>
<dbReference type="GO" id="GO:0016301">
    <property type="term" value="F:kinase activity"/>
    <property type="evidence" value="ECO:0007669"/>
    <property type="project" value="UniProtKB-KW"/>
</dbReference>
<evidence type="ECO:0000313" key="2">
    <source>
        <dbReference type="Proteomes" id="UP000199598"/>
    </source>
</evidence>
<keyword evidence="1" id="KW-0418">Kinase</keyword>
<keyword evidence="1" id="KW-0808">Transferase</keyword>
<dbReference type="Gene3D" id="3.40.50.300">
    <property type="entry name" value="P-loop containing nucleotide triphosphate hydrolases"/>
    <property type="match status" value="1"/>
</dbReference>
<keyword evidence="2" id="KW-1185">Reference proteome</keyword>
<dbReference type="NCBIfam" id="NF004861">
    <property type="entry name" value="PRK06217.1"/>
    <property type="match status" value="1"/>
</dbReference>
<proteinExistence type="predicted"/>